<protein>
    <recommendedName>
        <fullName evidence="5">Glycoside hydrolase family 1 protein</fullName>
    </recommendedName>
</protein>
<evidence type="ECO:0000313" key="3">
    <source>
        <dbReference type="EMBL" id="RSH88885.1"/>
    </source>
</evidence>
<dbReference type="AlphaFoldDB" id="A0A427YCL6"/>
<dbReference type="InterPro" id="IPR001360">
    <property type="entry name" value="Glyco_hydro_1"/>
</dbReference>
<sequence length="602" mass="67363">MSTISISSTSVGSGTDDLGWIQTGLPTPTTLLSTNIDAASRTATGPVASHSPITFEDTSAHGLEQFWDDWVGPVQEPPITTVPLPPQPYPLPVGPPPLYPDFYTIPPKDILPGYKFPSDFLFGWATAAQQWEGAVKADGKGPTIWDWASRFPGFIADNTTSDVGDLGYYLYKEDIARLAAVGGNVYSFTLFWTRIYPWALANTPLNQAGVDHYRDVIDYAWSQGVEPVVTLFHWDTPLAAQLAYGGFASERIVDDFVNYAETVFKAYNGSVHKWVTFNEPVMAAPVNSTLPPGLNSTVYPYTCSYNLVLAHAKTVHRFRELNIQGEIAFKSDNFLGVPWRSDNTTDQEATERHAQYQIGIFAEPIYNTGDWPELIKNDLSPEILPRFNQSQIDYIRGTADFFAIDGYRDGYVTAPPNGIDACRTNISDPNWPVCNVKEWTSSLTFLSFFDSTPFGWGIGDFADPKVPWLQNTWQFVRPFLADLVKRYPTKGGIYLSEFGFAEPYENEKQFIYQVTEDAGRTAYYMSYLGEVLKGIVDDGIPIKGTFAWSLVDNFEWNSGFSTRFGTQYVDYNSPTLARTFKRSILSMGQFWNAHRCDTDSGN</sequence>
<accession>A0A427YCL6</accession>
<evidence type="ECO:0000256" key="1">
    <source>
        <dbReference type="RuleBase" id="RU003690"/>
    </source>
</evidence>
<dbReference type="InterPro" id="IPR017853">
    <property type="entry name" value="GH"/>
</dbReference>
<dbReference type="PRINTS" id="PR00131">
    <property type="entry name" value="GLHYDRLASE1"/>
</dbReference>
<dbReference type="Gene3D" id="3.20.20.80">
    <property type="entry name" value="Glycosidases"/>
    <property type="match status" value="1"/>
</dbReference>
<evidence type="ECO:0008006" key="5">
    <source>
        <dbReference type="Google" id="ProtNLM"/>
    </source>
</evidence>
<reference evidence="3 4" key="1">
    <citation type="submission" date="2018-11" db="EMBL/GenBank/DDBJ databases">
        <title>Genome sequence of Saitozyma podzolica DSM 27192.</title>
        <authorList>
            <person name="Aliyu H."/>
            <person name="Gorte O."/>
            <person name="Ochsenreither K."/>
        </authorList>
    </citation>
    <scope>NUCLEOTIDE SEQUENCE [LARGE SCALE GENOMIC DNA]</scope>
    <source>
        <strain evidence="3 4">DSM 27192</strain>
    </source>
</reference>
<gene>
    <name evidence="3" type="ORF">EHS25_002547</name>
</gene>
<evidence type="ECO:0000313" key="4">
    <source>
        <dbReference type="Proteomes" id="UP000279259"/>
    </source>
</evidence>
<keyword evidence="4" id="KW-1185">Reference proteome</keyword>
<dbReference type="EMBL" id="RSCD01000015">
    <property type="protein sequence ID" value="RSH88885.1"/>
    <property type="molecule type" value="Genomic_DNA"/>
</dbReference>
<dbReference type="STRING" id="1890683.A0A427YCL6"/>
<dbReference type="OrthoDB" id="65569at2759"/>
<proteinExistence type="inferred from homology"/>
<feature type="compositionally biased region" description="Low complexity" evidence="2">
    <location>
        <begin position="1"/>
        <end position="15"/>
    </location>
</feature>
<comment type="caution">
    <text evidence="3">The sequence shown here is derived from an EMBL/GenBank/DDBJ whole genome shotgun (WGS) entry which is preliminary data.</text>
</comment>
<dbReference type="GO" id="GO:0008422">
    <property type="term" value="F:beta-glucosidase activity"/>
    <property type="evidence" value="ECO:0007669"/>
    <property type="project" value="TreeGrafter"/>
</dbReference>
<dbReference type="Proteomes" id="UP000279259">
    <property type="component" value="Unassembled WGS sequence"/>
</dbReference>
<dbReference type="Pfam" id="PF00232">
    <property type="entry name" value="Glyco_hydro_1"/>
    <property type="match status" value="1"/>
</dbReference>
<comment type="similarity">
    <text evidence="1">Belongs to the glycosyl hydrolase 1 family.</text>
</comment>
<evidence type="ECO:0000256" key="2">
    <source>
        <dbReference type="SAM" id="MobiDB-lite"/>
    </source>
</evidence>
<dbReference type="GO" id="GO:0005975">
    <property type="term" value="P:carbohydrate metabolic process"/>
    <property type="evidence" value="ECO:0007669"/>
    <property type="project" value="InterPro"/>
</dbReference>
<organism evidence="3 4">
    <name type="scientific">Saitozyma podzolica</name>
    <dbReference type="NCBI Taxonomy" id="1890683"/>
    <lineage>
        <taxon>Eukaryota</taxon>
        <taxon>Fungi</taxon>
        <taxon>Dikarya</taxon>
        <taxon>Basidiomycota</taxon>
        <taxon>Agaricomycotina</taxon>
        <taxon>Tremellomycetes</taxon>
        <taxon>Tremellales</taxon>
        <taxon>Trimorphomycetaceae</taxon>
        <taxon>Saitozyma</taxon>
    </lineage>
</organism>
<feature type="region of interest" description="Disordered" evidence="2">
    <location>
        <begin position="1"/>
        <end position="20"/>
    </location>
</feature>
<name>A0A427YCL6_9TREE</name>
<dbReference type="SUPFAM" id="SSF51445">
    <property type="entry name" value="(Trans)glycosidases"/>
    <property type="match status" value="1"/>
</dbReference>
<dbReference type="PANTHER" id="PTHR10353">
    <property type="entry name" value="GLYCOSYL HYDROLASE"/>
    <property type="match status" value="1"/>
</dbReference>
<dbReference type="PANTHER" id="PTHR10353:SF53">
    <property type="entry name" value="BETA-1,4-GLUCOSIDASE (EUROFUNG)"/>
    <property type="match status" value="1"/>
</dbReference>